<dbReference type="Proteomes" id="UP000499080">
    <property type="component" value="Unassembled WGS sequence"/>
</dbReference>
<organism evidence="1 2">
    <name type="scientific">Araneus ventricosus</name>
    <name type="common">Orbweaver spider</name>
    <name type="synonym">Epeira ventricosa</name>
    <dbReference type="NCBI Taxonomy" id="182803"/>
    <lineage>
        <taxon>Eukaryota</taxon>
        <taxon>Metazoa</taxon>
        <taxon>Ecdysozoa</taxon>
        <taxon>Arthropoda</taxon>
        <taxon>Chelicerata</taxon>
        <taxon>Arachnida</taxon>
        <taxon>Araneae</taxon>
        <taxon>Araneomorphae</taxon>
        <taxon>Entelegynae</taxon>
        <taxon>Araneoidea</taxon>
        <taxon>Araneidae</taxon>
        <taxon>Araneus</taxon>
    </lineage>
</organism>
<keyword evidence="2" id="KW-1185">Reference proteome</keyword>
<evidence type="ECO:0000313" key="1">
    <source>
        <dbReference type="EMBL" id="GBL80467.1"/>
    </source>
</evidence>
<protein>
    <submittedName>
        <fullName evidence="1">Uncharacterized protein</fullName>
    </submittedName>
</protein>
<accession>A0A4Y2ALF8</accession>
<sequence>MDFERSWISKLPTTPRRFSSDFRGLVVMSRPRCLKVPGWNPDFPKEPPKQYEESTLGDLEQLDEHRLCGVAHFRLGFLRRFQLKSPKIKLEIKQALGCVDINSLNSVTRVLLVHRSRGGLVVIRSWLRGHQVRNPILLKIRLYVDLLHFKSYIGGQKSSRWCGTEIWRGGASSGAVLVIKITRSVPN</sequence>
<gene>
    <name evidence="1" type="ORF">AVEN_2298_1</name>
</gene>
<dbReference type="EMBL" id="BGPR01156831">
    <property type="protein sequence ID" value="GBL80467.1"/>
    <property type="molecule type" value="Genomic_DNA"/>
</dbReference>
<comment type="caution">
    <text evidence="1">The sequence shown here is derived from an EMBL/GenBank/DDBJ whole genome shotgun (WGS) entry which is preliminary data.</text>
</comment>
<dbReference type="AlphaFoldDB" id="A0A4Y2ALF8"/>
<proteinExistence type="predicted"/>
<name>A0A4Y2ALF8_ARAVE</name>
<evidence type="ECO:0000313" key="2">
    <source>
        <dbReference type="Proteomes" id="UP000499080"/>
    </source>
</evidence>
<reference evidence="1 2" key="1">
    <citation type="journal article" date="2019" name="Sci. Rep.">
        <title>Orb-weaving spider Araneus ventricosus genome elucidates the spidroin gene catalogue.</title>
        <authorList>
            <person name="Kono N."/>
            <person name="Nakamura H."/>
            <person name="Ohtoshi R."/>
            <person name="Moran D.A.P."/>
            <person name="Shinohara A."/>
            <person name="Yoshida Y."/>
            <person name="Fujiwara M."/>
            <person name="Mori M."/>
            <person name="Tomita M."/>
            <person name="Arakawa K."/>
        </authorList>
    </citation>
    <scope>NUCLEOTIDE SEQUENCE [LARGE SCALE GENOMIC DNA]</scope>
</reference>